<dbReference type="EMBL" id="AKHW03001351">
    <property type="protein sequence ID" value="KYO42834.1"/>
    <property type="molecule type" value="Genomic_DNA"/>
</dbReference>
<accession>A0A151P171</accession>
<name>A0A151P171_ALLMI</name>
<reference evidence="2 3" key="1">
    <citation type="journal article" date="2012" name="Genome Biol.">
        <title>Sequencing three crocodilian genomes to illuminate the evolution of archosaurs and amniotes.</title>
        <authorList>
            <person name="St John J.A."/>
            <person name="Braun E.L."/>
            <person name="Isberg S.R."/>
            <person name="Miles L.G."/>
            <person name="Chong A.Y."/>
            <person name="Gongora J."/>
            <person name="Dalzell P."/>
            <person name="Moran C."/>
            <person name="Bed'hom B."/>
            <person name="Abzhanov A."/>
            <person name="Burgess S.C."/>
            <person name="Cooksey A.M."/>
            <person name="Castoe T.A."/>
            <person name="Crawford N.G."/>
            <person name="Densmore L.D."/>
            <person name="Drew J.C."/>
            <person name="Edwards S.V."/>
            <person name="Faircloth B.C."/>
            <person name="Fujita M.K."/>
            <person name="Greenwold M.J."/>
            <person name="Hoffmann F.G."/>
            <person name="Howard J.M."/>
            <person name="Iguchi T."/>
            <person name="Janes D.E."/>
            <person name="Khan S.Y."/>
            <person name="Kohno S."/>
            <person name="de Koning A.J."/>
            <person name="Lance S.L."/>
            <person name="McCarthy F.M."/>
            <person name="McCormack J.E."/>
            <person name="Merchant M.E."/>
            <person name="Peterson D.G."/>
            <person name="Pollock D.D."/>
            <person name="Pourmand N."/>
            <person name="Raney B.J."/>
            <person name="Roessler K.A."/>
            <person name="Sanford J.R."/>
            <person name="Sawyer R.H."/>
            <person name="Schmidt C.J."/>
            <person name="Triplett E.W."/>
            <person name="Tuberville T.D."/>
            <person name="Venegas-Anaya M."/>
            <person name="Howard J.T."/>
            <person name="Jarvis E.D."/>
            <person name="Guillette L.J.Jr."/>
            <person name="Glenn T.C."/>
            <person name="Green R.E."/>
            <person name="Ray D.A."/>
        </authorList>
    </citation>
    <scope>NUCLEOTIDE SEQUENCE [LARGE SCALE GENOMIC DNA]</scope>
    <source>
        <strain evidence="2">KSC_2009_1</strain>
    </source>
</reference>
<feature type="compositionally biased region" description="Basic and acidic residues" evidence="1">
    <location>
        <begin position="43"/>
        <end position="60"/>
    </location>
</feature>
<sequence>MGLIEVITALKRQAAGDGTLPSRALERRVSCGKWRTKPEAVSSEERRLSDGRFETVEQHPQRAAWKPVKTNSVQNLQSLV</sequence>
<feature type="region of interest" description="Disordered" evidence="1">
    <location>
        <begin position="36"/>
        <end position="69"/>
    </location>
</feature>
<evidence type="ECO:0000313" key="3">
    <source>
        <dbReference type="Proteomes" id="UP000050525"/>
    </source>
</evidence>
<dbReference type="Proteomes" id="UP000050525">
    <property type="component" value="Unassembled WGS sequence"/>
</dbReference>
<organism evidence="2 3">
    <name type="scientific">Alligator mississippiensis</name>
    <name type="common">American alligator</name>
    <dbReference type="NCBI Taxonomy" id="8496"/>
    <lineage>
        <taxon>Eukaryota</taxon>
        <taxon>Metazoa</taxon>
        <taxon>Chordata</taxon>
        <taxon>Craniata</taxon>
        <taxon>Vertebrata</taxon>
        <taxon>Euteleostomi</taxon>
        <taxon>Archelosauria</taxon>
        <taxon>Archosauria</taxon>
        <taxon>Crocodylia</taxon>
        <taxon>Alligatoridae</taxon>
        <taxon>Alligatorinae</taxon>
        <taxon>Alligator</taxon>
    </lineage>
</organism>
<gene>
    <name evidence="2" type="ORF">Y1Q_0016208</name>
</gene>
<keyword evidence="3" id="KW-1185">Reference proteome</keyword>
<comment type="caution">
    <text evidence="2">The sequence shown here is derived from an EMBL/GenBank/DDBJ whole genome shotgun (WGS) entry which is preliminary data.</text>
</comment>
<evidence type="ECO:0000313" key="2">
    <source>
        <dbReference type="EMBL" id="KYO42834.1"/>
    </source>
</evidence>
<dbReference type="AlphaFoldDB" id="A0A151P171"/>
<proteinExistence type="predicted"/>
<evidence type="ECO:0000256" key="1">
    <source>
        <dbReference type="SAM" id="MobiDB-lite"/>
    </source>
</evidence>
<protein>
    <submittedName>
        <fullName evidence="2">Uncharacterized protein</fullName>
    </submittedName>
</protein>